<feature type="region of interest" description="Disordered" evidence="1">
    <location>
        <begin position="400"/>
        <end position="438"/>
    </location>
</feature>
<sequence>MKHVTFGVEKTYLFGVDYNGSALPKESGPPIGLARIHHTMTVEHLDDIAPRRRRVRRFDHNDRIHLLKPLYDAKSLALFCCEAIDIRRGRIETAENLALNESRLRARMHKRATEVAPRPAKRQRMMSGIMEYDEDMTFGVEKTYLFGVDYNGSALPKESGPPIGLARIHHTMTVEHLDDIAPRRGRVRRFDHNDRIHLLKPLYDAKSLALFCYEAIDVRKSRIDTEDEYLQNESRLRERMRKQAAEMMVRPAKRQRMMSTLMEYEDDNQRSMPTQVAFSTATTYLFGVDYNGSAIPKETGPGIGLARKHHASTIERVEDIAPRRSRVRKYNHNERLALLKPLYDAKSLAEFCYEAIDVRKSRIETEDELLQNEYRLQERARKRAAEQVAPVDAKRRRMLPAMAYEDDSTDEESDEEDDTLHATAWADPPYNEHSAPTAKRVRFTTETTYFFDIAYGGSALPSESGPPIGLAPSHCHRTTAALASPAAAPAKRRAVRKFDHLERIELLKAADYHVKDIAQFCFEAMDVRNSRKDTRARMVLRRRRAAARRMLRHRRPRMMQPILSDSSDAYSSEEDEDESSAMQDPTLADCCSLAELLPTPASPLSVDCEIADLVDNEPAIKRVHFGTATTYVFNVAHGGSALPKKAGPAIGMARYHCDVECVNLGDSKVCVRGRVRKFDHLQRVEMLKKAAYSGRDIADFCMDAIAVRKSRAETASELRRKRKHTAACDDTPAMSKRRSIIRATC</sequence>
<name>A0A1V9YB88_ACHHY</name>
<comment type="caution">
    <text evidence="2">The sequence shown here is derived from an EMBL/GenBank/DDBJ whole genome shotgun (WGS) entry which is preliminary data.</text>
</comment>
<evidence type="ECO:0000313" key="3">
    <source>
        <dbReference type="Proteomes" id="UP000243579"/>
    </source>
</evidence>
<evidence type="ECO:0000313" key="2">
    <source>
        <dbReference type="EMBL" id="OQR82990.1"/>
    </source>
</evidence>
<protein>
    <submittedName>
        <fullName evidence="2">Uncharacterized protein</fullName>
    </submittedName>
</protein>
<dbReference type="AlphaFoldDB" id="A0A1V9YB88"/>
<gene>
    <name evidence="2" type="ORF">ACHHYP_15224</name>
</gene>
<dbReference type="OrthoDB" id="111462at2759"/>
<accession>A0A1V9YB88</accession>
<proteinExistence type="predicted"/>
<dbReference type="Proteomes" id="UP000243579">
    <property type="component" value="Unassembled WGS sequence"/>
</dbReference>
<reference evidence="2 3" key="1">
    <citation type="journal article" date="2014" name="Genome Biol. Evol.">
        <title>The secreted proteins of Achlya hypogyna and Thraustotheca clavata identify the ancestral oomycete secretome and reveal gene acquisitions by horizontal gene transfer.</title>
        <authorList>
            <person name="Misner I."/>
            <person name="Blouin N."/>
            <person name="Leonard G."/>
            <person name="Richards T.A."/>
            <person name="Lane C.E."/>
        </authorList>
    </citation>
    <scope>NUCLEOTIDE SEQUENCE [LARGE SCALE GENOMIC DNA]</scope>
    <source>
        <strain evidence="2 3">ATCC 48635</strain>
    </source>
</reference>
<dbReference type="EMBL" id="JNBR01002405">
    <property type="protein sequence ID" value="OQR82990.1"/>
    <property type="molecule type" value="Genomic_DNA"/>
</dbReference>
<feature type="region of interest" description="Disordered" evidence="1">
    <location>
        <begin position="558"/>
        <end position="582"/>
    </location>
</feature>
<feature type="compositionally biased region" description="Acidic residues" evidence="1">
    <location>
        <begin position="404"/>
        <end position="418"/>
    </location>
</feature>
<evidence type="ECO:0000256" key="1">
    <source>
        <dbReference type="SAM" id="MobiDB-lite"/>
    </source>
</evidence>
<keyword evidence="3" id="KW-1185">Reference proteome</keyword>
<organism evidence="2 3">
    <name type="scientific">Achlya hypogyna</name>
    <name type="common">Oomycete</name>
    <name type="synonym">Protoachlya hypogyna</name>
    <dbReference type="NCBI Taxonomy" id="1202772"/>
    <lineage>
        <taxon>Eukaryota</taxon>
        <taxon>Sar</taxon>
        <taxon>Stramenopiles</taxon>
        <taxon>Oomycota</taxon>
        <taxon>Saprolegniomycetes</taxon>
        <taxon>Saprolegniales</taxon>
        <taxon>Achlyaceae</taxon>
        <taxon>Achlya</taxon>
    </lineage>
</organism>